<dbReference type="GO" id="GO:0005829">
    <property type="term" value="C:cytosol"/>
    <property type="evidence" value="ECO:0007669"/>
    <property type="project" value="TreeGrafter"/>
</dbReference>
<proteinExistence type="inferred from homology"/>
<dbReference type="Proteomes" id="UP000253508">
    <property type="component" value="Unassembled WGS sequence"/>
</dbReference>
<dbReference type="Gene3D" id="3.40.50.720">
    <property type="entry name" value="NAD(P)-binding Rossmann-like Domain"/>
    <property type="match status" value="2"/>
</dbReference>
<evidence type="ECO:0000313" key="7">
    <source>
        <dbReference type="EMBL" id="RCK60056.1"/>
    </source>
</evidence>
<evidence type="ECO:0000256" key="4">
    <source>
        <dbReference type="RuleBase" id="RU003719"/>
    </source>
</evidence>
<dbReference type="SUPFAM" id="SSF51735">
    <property type="entry name" value="NAD(P)-binding Rossmann-fold domains"/>
    <property type="match status" value="1"/>
</dbReference>
<dbReference type="Pfam" id="PF00389">
    <property type="entry name" value="2-Hacid_dh"/>
    <property type="match status" value="1"/>
</dbReference>
<keyword evidence="8" id="KW-1185">Reference proteome</keyword>
<evidence type="ECO:0000256" key="3">
    <source>
        <dbReference type="ARBA" id="ARBA00023027"/>
    </source>
</evidence>
<dbReference type="InterPro" id="IPR050223">
    <property type="entry name" value="D-isomer_2-hydroxyacid_DH"/>
</dbReference>
<dbReference type="GO" id="GO:0051287">
    <property type="term" value="F:NAD binding"/>
    <property type="evidence" value="ECO:0007669"/>
    <property type="project" value="InterPro"/>
</dbReference>
<accession>A0A367Y2D7</accession>
<dbReference type="PANTHER" id="PTHR10996:SF178">
    <property type="entry name" value="2-HYDROXYACID DEHYDROGENASE YGL185C-RELATED"/>
    <property type="match status" value="1"/>
</dbReference>
<comment type="caution">
    <text evidence="7">The sequence shown here is derived from an EMBL/GenBank/DDBJ whole genome shotgun (WGS) entry which is preliminary data.</text>
</comment>
<dbReference type="InterPro" id="IPR036291">
    <property type="entry name" value="NAD(P)-bd_dom_sf"/>
</dbReference>
<reference evidence="7 8" key="1">
    <citation type="submission" date="2018-07" db="EMBL/GenBank/DDBJ databases">
        <title>Microbacterium endoborsara sp. nov., a novel actinobacterium isolated from Borszczowia aralocaspica.</title>
        <authorList>
            <person name="An D."/>
        </authorList>
    </citation>
    <scope>NUCLEOTIDE SEQUENCE [LARGE SCALE GENOMIC DNA]</scope>
    <source>
        <strain evidence="7 8">C1.15228</strain>
    </source>
</reference>
<comment type="similarity">
    <text evidence="1 4">Belongs to the D-isomer specific 2-hydroxyacid dehydrogenase family.</text>
</comment>
<evidence type="ECO:0000259" key="5">
    <source>
        <dbReference type="Pfam" id="PF00389"/>
    </source>
</evidence>
<dbReference type="EMBL" id="QORO01000002">
    <property type="protein sequence ID" value="RCK60056.1"/>
    <property type="molecule type" value="Genomic_DNA"/>
</dbReference>
<evidence type="ECO:0000259" key="6">
    <source>
        <dbReference type="Pfam" id="PF02826"/>
    </source>
</evidence>
<evidence type="ECO:0000256" key="1">
    <source>
        <dbReference type="ARBA" id="ARBA00005854"/>
    </source>
</evidence>
<dbReference type="GO" id="GO:0016618">
    <property type="term" value="F:hydroxypyruvate reductase [NAD(P)H] activity"/>
    <property type="evidence" value="ECO:0007669"/>
    <property type="project" value="TreeGrafter"/>
</dbReference>
<evidence type="ECO:0000256" key="2">
    <source>
        <dbReference type="ARBA" id="ARBA00023002"/>
    </source>
</evidence>
<dbReference type="SUPFAM" id="SSF52283">
    <property type="entry name" value="Formate/glycerate dehydrogenase catalytic domain-like"/>
    <property type="match status" value="1"/>
</dbReference>
<name>A0A367Y2D7_9MICO</name>
<dbReference type="InterPro" id="IPR029753">
    <property type="entry name" value="D-isomer_DH_CS"/>
</dbReference>
<keyword evidence="3" id="KW-0520">NAD</keyword>
<dbReference type="PROSITE" id="PS00670">
    <property type="entry name" value="D_2_HYDROXYACID_DH_2"/>
    <property type="match status" value="1"/>
</dbReference>
<dbReference type="AlphaFoldDB" id="A0A367Y2D7"/>
<dbReference type="CDD" id="cd12167">
    <property type="entry name" value="2-Hacid_dh_8"/>
    <property type="match status" value="1"/>
</dbReference>
<organism evidence="7 8">
    <name type="scientific">Microbacterium sorbitolivorans</name>
    <dbReference type="NCBI Taxonomy" id="1867410"/>
    <lineage>
        <taxon>Bacteria</taxon>
        <taxon>Bacillati</taxon>
        <taxon>Actinomycetota</taxon>
        <taxon>Actinomycetes</taxon>
        <taxon>Micrococcales</taxon>
        <taxon>Microbacteriaceae</taxon>
        <taxon>Microbacterium</taxon>
    </lineage>
</organism>
<feature type="domain" description="D-isomer specific 2-hydroxyacid dehydrogenase catalytic" evidence="5">
    <location>
        <begin position="31"/>
        <end position="324"/>
    </location>
</feature>
<keyword evidence="2 4" id="KW-0560">Oxidoreductase</keyword>
<dbReference type="RefSeq" id="WP_114117671.1">
    <property type="nucleotide sequence ID" value="NZ_BMHU01000003.1"/>
</dbReference>
<dbReference type="Pfam" id="PF02826">
    <property type="entry name" value="2-Hacid_dh_C"/>
    <property type="match status" value="1"/>
</dbReference>
<dbReference type="OrthoDB" id="4324715at2"/>
<dbReference type="InterPro" id="IPR006139">
    <property type="entry name" value="D-isomer_2_OHA_DH_cat_dom"/>
</dbReference>
<feature type="domain" description="D-isomer specific 2-hydroxyacid dehydrogenase NAD-binding" evidence="6">
    <location>
        <begin position="117"/>
        <end position="293"/>
    </location>
</feature>
<dbReference type="InterPro" id="IPR006140">
    <property type="entry name" value="D-isomer_DH_NAD-bd"/>
</dbReference>
<sequence>MSTLPRVLSAVGSGAFTPESEAHLARELAAHGELIATIDSFDTDEARAALKVAEVLVTGWRTPLIDAAVLDAAPNLTRILHIAGSVKEQFTPEIWERGIEVSSAVDANAVPVAEFTLAAILMANKRVVQIARDYREQRRLIDQAGLGVVGSYRRRVGVVGASRIGRRVVELLRPFDLEVVLFDPTLSSAEVEAIGAHSVTLEELCATSDVVTVHAPSLPATRGMISAALIDSMPAGSALINTSRGDVIDQEALTARVLRGDLYAYLDVTVPWSLPADHPLYDHPNAFLTPHIAGSVGTEVDRMIDQQIAELDRIARGEALAHPVRYESLVTAA</sequence>
<evidence type="ECO:0000313" key="8">
    <source>
        <dbReference type="Proteomes" id="UP000253508"/>
    </source>
</evidence>
<protein>
    <submittedName>
        <fullName evidence="7">Hydroxyacid dehydrogenase</fullName>
    </submittedName>
</protein>
<dbReference type="GO" id="GO:0030267">
    <property type="term" value="F:glyoxylate reductase (NADPH) activity"/>
    <property type="evidence" value="ECO:0007669"/>
    <property type="project" value="TreeGrafter"/>
</dbReference>
<gene>
    <name evidence="7" type="ORF">DTO57_07935</name>
</gene>
<dbReference type="PANTHER" id="PTHR10996">
    <property type="entry name" value="2-HYDROXYACID DEHYDROGENASE-RELATED"/>
    <property type="match status" value="1"/>
</dbReference>